<dbReference type="RefSeq" id="WP_344718929.1">
    <property type="nucleotide sequence ID" value="NZ_BAAAUS010000002.1"/>
</dbReference>
<keyword evidence="6" id="KW-1185">Reference proteome</keyword>
<dbReference type="SUPFAM" id="SSF46785">
    <property type="entry name" value="Winged helix' DNA-binding domain"/>
    <property type="match status" value="1"/>
</dbReference>
<evidence type="ECO:0000313" key="6">
    <source>
        <dbReference type="Proteomes" id="UP001597114"/>
    </source>
</evidence>
<evidence type="ECO:0000313" key="5">
    <source>
        <dbReference type="EMBL" id="MFD1517200.1"/>
    </source>
</evidence>
<feature type="domain" description="GntR C-terminal" evidence="4">
    <location>
        <begin position="133"/>
        <end position="263"/>
    </location>
</feature>
<organism evidence="5 6">
    <name type="scientific">Pseudonocardia yunnanensis</name>
    <dbReference type="NCBI Taxonomy" id="58107"/>
    <lineage>
        <taxon>Bacteria</taxon>
        <taxon>Bacillati</taxon>
        <taxon>Actinomycetota</taxon>
        <taxon>Actinomycetes</taxon>
        <taxon>Pseudonocardiales</taxon>
        <taxon>Pseudonocardiaceae</taxon>
        <taxon>Pseudonocardia</taxon>
    </lineage>
</organism>
<proteinExistence type="predicted"/>
<dbReference type="InterPro" id="IPR036390">
    <property type="entry name" value="WH_DNA-bd_sf"/>
</dbReference>
<dbReference type="PANTHER" id="PTHR43537:SF24">
    <property type="entry name" value="GLUCONATE OPERON TRANSCRIPTIONAL REPRESSOR"/>
    <property type="match status" value="1"/>
</dbReference>
<gene>
    <name evidence="5" type="ORF">ACFSJD_06875</name>
</gene>
<evidence type="ECO:0000259" key="4">
    <source>
        <dbReference type="SMART" id="SM00895"/>
    </source>
</evidence>
<evidence type="ECO:0000256" key="2">
    <source>
        <dbReference type="ARBA" id="ARBA00023125"/>
    </source>
</evidence>
<dbReference type="PRINTS" id="PR00035">
    <property type="entry name" value="HTHGNTR"/>
</dbReference>
<dbReference type="Pfam" id="PF07729">
    <property type="entry name" value="FCD"/>
    <property type="match status" value="1"/>
</dbReference>
<comment type="caution">
    <text evidence="5">The sequence shown here is derived from an EMBL/GenBank/DDBJ whole genome shotgun (WGS) entry which is preliminary data.</text>
</comment>
<dbReference type="Gene3D" id="1.20.120.530">
    <property type="entry name" value="GntR ligand-binding domain-like"/>
    <property type="match status" value="1"/>
</dbReference>
<evidence type="ECO:0000256" key="3">
    <source>
        <dbReference type="ARBA" id="ARBA00023163"/>
    </source>
</evidence>
<dbReference type="InterPro" id="IPR011711">
    <property type="entry name" value="GntR_C"/>
</dbReference>
<dbReference type="InterPro" id="IPR000524">
    <property type="entry name" value="Tscrpt_reg_HTH_GntR"/>
</dbReference>
<dbReference type="Proteomes" id="UP001597114">
    <property type="component" value="Unassembled WGS sequence"/>
</dbReference>
<name>A0ABW4ESN9_9PSEU</name>
<accession>A0ABW4ESN9</accession>
<dbReference type="Gene3D" id="1.10.10.10">
    <property type="entry name" value="Winged helix-like DNA-binding domain superfamily/Winged helix DNA-binding domain"/>
    <property type="match status" value="1"/>
</dbReference>
<dbReference type="PANTHER" id="PTHR43537">
    <property type="entry name" value="TRANSCRIPTIONAL REGULATOR, GNTR FAMILY"/>
    <property type="match status" value="1"/>
</dbReference>
<dbReference type="InterPro" id="IPR036388">
    <property type="entry name" value="WH-like_DNA-bd_sf"/>
</dbReference>
<dbReference type="Pfam" id="PF00392">
    <property type="entry name" value="GntR"/>
    <property type="match status" value="1"/>
</dbReference>
<dbReference type="SUPFAM" id="SSF48008">
    <property type="entry name" value="GntR ligand-binding domain-like"/>
    <property type="match status" value="1"/>
</dbReference>
<sequence length="280" mass="30473">MSPNILLPTGGSPEPSFVREIAAPFFVARHQKQFEDICGALGILPVMSPRSAAGQGVESQADIAYRAIYGLVLRNRANNDAVWFERQLGDQLGMGRTPVREALKRLQNEGLLVPVSAHGGLAAATISSAEVGNVYRVRAVLEALAAELAATRCAEGELTRSQLTELRRRADAIKDRAAERDLAGVSEVNHRFHEYIGVLAANPFLQDSLDRLWSRIAISALSNIVDDDEWVAEIHLHHDELVRLITEGDAAGAAAIARRHIERACEVYVAHHDAMPSPIA</sequence>
<keyword evidence="3" id="KW-0804">Transcription</keyword>
<dbReference type="EMBL" id="JBHUCO010000007">
    <property type="protein sequence ID" value="MFD1517200.1"/>
    <property type="molecule type" value="Genomic_DNA"/>
</dbReference>
<keyword evidence="1" id="KW-0805">Transcription regulation</keyword>
<dbReference type="SMART" id="SM00895">
    <property type="entry name" value="FCD"/>
    <property type="match status" value="1"/>
</dbReference>
<dbReference type="InterPro" id="IPR008920">
    <property type="entry name" value="TF_FadR/GntR_C"/>
</dbReference>
<reference evidence="6" key="1">
    <citation type="journal article" date="2019" name="Int. J. Syst. Evol. Microbiol.">
        <title>The Global Catalogue of Microorganisms (GCM) 10K type strain sequencing project: providing services to taxonomists for standard genome sequencing and annotation.</title>
        <authorList>
            <consortium name="The Broad Institute Genomics Platform"/>
            <consortium name="The Broad Institute Genome Sequencing Center for Infectious Disease"/>
            <person name="Wu L."/>
            <person name="Ma J."/>
        </authorList>
    </citation>
    <scope>NUCLEOTIDE SEQUENCE [LARGE SCALE GENOMIC DNA]</scope>
    <source>
        <strain evidence="6">CCM 7043</strain>
    </source>
</reference>
<protein>
    <submittedName>
        <fullName evidence="5">GntR family transcriptional regulator</fullName>
    </submittedName>
</protein>
<keyword evidence="2" id="KW-0238">DNA-binding</keyword>
<evidence type="ECO:0000256" key="1">
    <source>
        <dbReference type="ARBA" id="ARBA00023015"/>
    </source>
</evidence>